<feature type="chain" id="PRO_5041482213" description="Carboxylic ester hydrolase" evidence="4">
    <location>
        <begin position="24"/>
        <end position="591"/>
    </location>
</feature>
<dbReference type="AlphaFoldDB" id="A0AA39ILF6"/>
<evidence type="ECO:0000313" key="7">
    <source>
        <dbReference type="Proteomes" id="UP001175271"/>
    </source>
</evidence>
<dbReference type="EC" id="3.1.1.-" evidence="4"/>
<dbReference type="Proteomes" id="UP001175271">
    <property type="component" value="Unassembled WGS sequence"/>
</dbReference>
<dbReference type="InterPro" id="IPR019826">
    <property type="entry name" value="Carboxylesterase_B_AS"/>
</dbReference>
<dbReference type="PANTHER" id="PTHR11559">
    <property type="entry name" value="CARBOXYLESTERASE"/>
    <property type="match status" value="1"/>
</dbReference>
<dbReference type="Gene3D" id="3.40.50.1820">
    <property type="entry name" value="alpha/beta hydrolase"/>
    <property type="match status" value="1"/>
</dbReference>
<evidence type="ECO:0000256" key="1">
    <source>
        <dbReference type="ARBA" id="ARBA00005964"/>
    </source>
</evidence>
<evidence type="ECO:0000256" key="3">
    <source>
        <dbReference type="ARBA" id="ARBA00022801"/>
    </source>
</evidence>
<evidence type="ECO:0000256" key="4">
    <source>
        <dbReference type="RuleBase" id="RU361235"/>
    </source>
</evidence>
<name>A0AA39ILF6_9BILA</name>
<organism evidence="6 7">
    <name type="scientific">Steinernema hermaphroditum</name>
    <dbReference type="NCBI Taxonomy" id="289476"/>
    <lineage>
        <taxon>Eukaryota</taxon>
        <taxon>Metazoa</taxon>
        <taxon>Ecdysozoa</taxon>
        <taxon>Nematoda</taxon>
        <taxon>Chromadorea</taxon>
        <taxon>Rhabditida</taxon>
        <taxon>Tylenchina</taxon>
        <taxon>Panagrolaimomorpha</taxon>
        <taxon>Strongyloidoidea</taxon>
        <taxon>Steinernematidae</taxon>
        <taxon>Steinernema</taxon>
    </lineage>
</organism>
<dbReference type="InterPro" id="IPR050309">
    <property type="entry name" value="Type-B_Carboxylest/Lipase"/>
</dbReference>
<protein>
    <recommendedName>
        <fullName evidence="4">Carboxylic ester hydrolase</fullName>
        <ecNumber evidence="4">3.1.1.-</ecNumber>
    </recommendedName>
</protein>
<keyword evidence="2" id="KW-0719">Serine esterase</keyword>
<keyword evidence="4" id="KW-0732">Signal</keyword>
<feature type="domain" description="Carboxylesterase type B" evidence="5">
    <location>
        <begin position="24"/>
        <end position="532"/>
    </location>
</feature>
<proteinExistence type="inferred from homology"/>
<evidence type="ECO:0000256" key="2">
    <source>
        <dbReference type="ARBA" id="ARBA00022487"/>
    </source>
</evidence>
<keyword evidence="7" id="KW-1185">Reference proteome</keyword>
<sequence length="591" mass="65629">MYSGDGWTVHAFLLLSFAATIASTSTVDTPYGQIQGFESGSANVFLGIRYAKAPVGDLRLEKPRRVDPWSSPMTATSFGATCFPEFRRSNFQNFPLSEDCLFLNVFSPQTPPKASLLPVMVFFHGGAFMRGSSTELGVDGIVKNFVSRGVVFVTVNYRLSLLSFVTTEDNVLPGNLAFWDQTSALLFIKDIISGFGGNPDDITIAGSSAGAASVSALTLSPYSNRLFQKAIQISGSAFAYWAVGSPVGEQSRLLFEALRCRGNSTEIKRCLKEKTIDEILNVTEAMGRRYDQIGGIRYLPRMDGEFFPSDFKTLVGKAPRIPTISGVADTDAGPFVFANSNRTFITVTEPNRWNYTREEIEKVFTNFNSMVPGLKPLLEGFYLKEDNDSSTFYLSKLVDLASDLAFNIPCHQESSVRASNNWPVYLFVEEFYDDESPRDEIPIEGSFHTNEMAYLFDVKPAFLILPEPKPGVGEEFKKNMLDGFISFVRTGFPRVGNVAWLPISVGKPFRYMNFNETSSMREGFFEESVQFWTKFVPRRVDGTALRSVLPNLESGRKLMDAEPAKEVKSSSTIGAFATSMFGLLLAWLILN</sequence>
<dbReference type="InterPro" id="IPR029058">
    <property type="entry name" value="AB_hydrolase_fold"/>
</dbReference>
<dbReference type="PROSITE" id="PS00941">
    <property type="entry name" value="CARBOXYLESTERASE_B_2"/>
    <property type="match status" value="1"/>
</dbReference>
<accession>A0AA39ILF6</accession>
<evidence type="ECO:0000259" key="5">
    <source>
        <dbReference type="Pfam" id="PF00135"/>
    </source>
</evidence>
<dbReference type="SUPFAM" id="SSF53474">
    <property type="entry name" value="alpha/beta-Hydrolases"/>
    <property type="match status" value="1"/>
</dbReference>
<keyword evidence="3 4" id="KW-0378">Hydrolase</keyword>
<gene>
    <name evidence="6" type="ORF">QR680_009728</name>
</gene>
<comment type="similarity">
    <text evidence="1 4">Belongs to the type-B carboxylesterase/lipase family.</text>
</comment>
<dbReference type="PROSITE" id="PS00122">
    <property type="entry name" value="CARBOXYLESTERASE_B_1"/>
    <property type="match status" value="1"/>
</dbReference>
<feature type="signal peptide" evidence="4">
    <location>
        <begin position="1"/>
        <end position="23"/>
    </location>
</feature>
<dbReference type="GO" id="GO:0052689">
    <property type="term" value="F:carboxylic ester hydrolase activity"/>
    <property type="evidence" value="ECO:0007669"/>
    <property type="project" value="UniProtKB-KW"/>
</dbReference>
<dbReference type="InterPro" id="IPR019819">
    <property type="entry name" value="Carboxylesterase_B_CS"/>
</dbReference>
<dbReference type="Pfam" id="PF00135">
    <property type="entry name" value="COesterase"/>
    <property type="match status" value="1"/>
</dbReference>
<dbReference type="EMBL" id="JAUCMV010000001">
    <property type="protein sequence ID" value="KAK0426471.1"/>
    <property type="molecule type" value="Genomic_DNA"/>
</dbReference>
<dbReference type="InterPro" id="IPR002018">
    <property type="entry name" value="CarbesteraseB"/>
</dbReference>
<comment type="caution">
    <text evidence="6">The sequence shown here is derived from an EMBL/GenBank/DDBJ whole genome shotgun (WGS) entry which is preliminary data.</text>
</comment>
<evidence type="ECO:0000313" key="6">
    <source>
        <dbReference type="EMBL" id="KAK0426471.1"/>
    </source>
</evidence>
<reference evidence="6" key="1">
    <citation type="submission" date="2023-06" db="EMBL/GenBank/DDBJ databases">
        <title>Genomic analysis of the entomopathogenic nematode Steinernema hermaphroditum.</title>
        <authorList>
            <person name="Schwarz E.M."/>
            <person name="Heppert J.K."/>
            <person name="Baniya A."/>
            <person name="Schwartz H.T."/>
            <person name="Tan C.-H."/>
            <person name="Antoshechkin I."/>
            <person name="Sternberg P.W."/>
            <person name="Goodrich-Blair H."/>
            <person name="Dillman A.R."/>
        </authorList>
    </citation>
    <scope>NUCLEOTIDE SEQUENCE</scope>
    <source>
        <strain evidence="6">PS9179</strain>
        <tissue evidence="6">Whole animal</tissue>
    </source>
</reference>